<organism evidence="1 2">
    <name type="scientific">Glycine soja</name>
    <name type="common">Wild soybean</name>
    <dbReference type="NCBI Taxonomy" id="3848"/>
    <lineage>
        <taxon>Eukaryota</taxon>
        <taxon>Viridiplantae</taxon>
        <taxon>Streptophyta</taxon>
        <taxon>Embryophyta</taxon>
        <taxon>Tracheophyta</taxon>
        <taxon>Spermatophyta</taxon>
        <taxon>Magnoliopsida</taxon>
        <taxon>eudicotyledons</taxon>
        <taxon>Gunneridae</taxon>
        <taxon>Pentapetalae</taxon>
        <taxon>rosids</taxon>
        <taxon>fabids</taxon>
        <taxon>Fabales</taxon>
        <taxon>Fabaceae</taxon>
        <taxon>Papilionoideae</taxon>
        <taxon>50 kb inversion clade</taxon>
        <taxon>NPAAA clade</taxon>
        <taxon>indigoferoid/millettioid clade</taxon>
        <taxon>Phaseoleae</taxon>
        <taxon>Glycine</taxon>
        <taxon>Glycine subgen. Soja</taxon>
    </lineage>
</organism>
<name>A0A445HQ10_GLYSO</name>
<evidence type="ECO:0000313" key="1">
    <source>
        <dbReference type="EMBL" id="RZB75799.1"/>
    </source>
</evidence>
<proteinExistence type="predicted"/>
<evidence type="ECO:0000313" key="2">
    <source>
        <dbReference type="Proteomes" id="UP000289340"/>
    </source>
</evidence>
<reference evidence="1 2" key="1">
    <citation type="submission" date="2018-09" db="EMBL/GenBank/DDBJ databases">
        <title>A high-quality reference genome of wild soybean provides a powerful tool to mine soybean genomes.</title>
        <authorList>
            <person name="Xie M."/>
            <person name="Chung C.Y.L."/>
            <person name="Li M.-W."/>
            <person name="Wong F.-L."/>
            <person name="Chan T.-F."/>
            <person name="Lam H.-M."/>
        </authorList>
    </citation>
    <scope>NUCLEOTIDE SEQUENCE [LARGE SCALE GENOMIC DNA]</scope>
    <source>
        <strain evidence="2">cv. W05</strain>
        <tissue evidence="1">Hypocotyl of etiolated seedlings</tissue>
    </source>
</reference>
<dbReference type="PANTHER" id="PTHR33116:SF86">
    <property type="entry name" value="REVERSE TRANSCRIPTASE DOMAIN-CONTAINING PROTEIN"/>
    <property type="match status" value="1"/>
</dbReference>
<dbReference type="AlphaFoldDB" id="A0A445HQ10"/>
<evidence type="ECO:0008006" key="3">
    <source>
        <dbReference type="Google" id="ProtNLM"/>
    </source>
</evidence>
<comment type="caution">
    <text evidence="1">The sequence shown here is derived from an EMBL/GenBank/DDBJ whole genome shotgun (WGS) entry which is preliminary data.</text>
</comment>
<dbReference type="EMBL" id="QZWG01000012">
    <property type="protein sequence ID" value="RZB75799.1"/>
    <property type="molecule type" value="Genomic_DNA"/>
</dbReference>
<protein>
    <recommendedName>
        <fullName evidence="3">Reverse transcriptase domain-containing protein</fullName>
    </recommendedName>
</protein>
<dbReference type="Proteomes" id="UP000289340">
    <property type="component" value="Chromosome 12"/>
</dbReference>
<sequence length="333" mass="38323">MAPYMAPGVNGFQPIFYQSYWHIISDGVWRLVNKAFYTGSIPPKLDETLIVPVLKVDNPTSFRGFRSINLCNVIFNVICKVLVNRMRPHLGSIIGPLQSSFIPNGGTFDNAMITHYMHKKKGKYIGFTMLSGRVTSQDFAYVMNRINSKLAGWKGHCLNKAGMVTLAKSVLATSYTYTMQNLWFPEGICEEIDSIVRKLFLERYLQKEKCMLAPKVWSIIHEPHHLGVQMLKLFKILKVYGFCINVGNGEISLFFDKFMDDGPITQLIDYVHISCGRNVFQDYFDDVKESRVKQSIKQRFKNQVSSFKIQDSRIIKIKIQDSRFKNQEKAQSR</sequence>
<gene>
    <name evidence="1" type="ORF">D0Y65_034340</name>
</gene>
<keyword evidence="2" id="KW-1185">Reference proteome</keyword>
<dbReference type="PANTHER" id="PTHR33116">
    <property type="entry name" value="REVERSE TRANSCRIPTASE ZINC-BINDING DOMAIN-CONTAINING PROTEIN-RELATED-RELATED"/>
    <property type="match status" value="1"/>
</dbReference>
<accession>A0A445HQ10</accession>